<protein>
    <recommendedName>
        <fullName evidence="10">Poly [ADP-ribose] polymerase</fullName>
    </recommendedName>
</protein>
<evidence type="ECO:0000256" key="1">
    <source>
        <dbReference type="ARBA" id="ARBA00004123"/>
    </source>
</evidence>
<keyword evidence="4" id="KW-0539">Nucleus</keyword>
<evidence type="ECO:0000256" key="3">
    <source>
        <dbReference type="ARBA" id="ARBA00023016"/>
    </source>
</evidence>
<evidence type="ECO:0000313" key="9">
    <source>
        <dbReference type="Proteomes" id="UP001341281"/>
    </source>
</evidence>
<evidence type="ECO:0000256" key="4">
    <source>
        <dbReference type="ARBA" id="ARBA00023242"/>
    </source>
</evidence>
<name>A0AAQ3T339_PASNO</name>
<dbReference type="Proteomes" id="UP001341281">
    <property type="component" value="Chromosome 03"/>
</dbReference>
<evidence type="ECO:0000259" key="6">
    <source>
        <dbReference type="PROSITE" id="PS51059"/>
    </source>
</evidence>
<organism evidence="8 9">
    <name type="scientific">Paspalum notatum var. saurae</name>
    <dbReference type="NCBI Taxonomy" id="547442"/>
    <lineage>
        <taxon>Eukaryota</taxon>
        <taxon>Viridiplantae</taxon>
        <taxon>Streptophyta</taxon>
        <taxon>Embryophyta</taxon>
        <taxon>Tracheophyta</taxon>
        <taxon>Spermatophyta</taxon>
        <taxon>Magnoliopsida</taxon>
        <taxon>Liliopsida</taxon>
        <taxon>Poales</taxon>
        <taxon>Poaceae</taxon>
        <taxon>PACMAD clade</taxon>
        <taxon>Panicoideae</taxon>
        <taxon>Andropogonodae</taxon>
        <taxon>Paspaleae</taxon>
        <taxon>Paspalinae</taxon>
        <taxon>Paspalum</taxon>
    </lineage>
</organism>
<feature type="region of interest" description="Disordered" evidence="5">
    <location>
        <begin position="739"/>
        <end position="759"/>
    </location>
</feature>
<dbReference type="PANTHER" id="PTHR32263:SF17">
    <property type="entry name" value="OS04G0672200 PROTEIN"/>
    <property type="match status" value="1"/>
</dbReference>
<feature type="compositionally biased region" description="Polar residues" evidence="5">
    <location>
        <begin position="684"/>
        <end position="701"/>
    </location>
</feature>
<reference evidence="8 9" key="1">
    <citation type="submission" date="2024-02" db="EMBL/GenBank/DDBJ databases">
        <title>High-quality chromosome-scale genome assembly of Pensacola bahiagrass (Paspalum notatum Flugge var. saurae).</title>
        <authorList>
            <person name="Vega J.M."/>
            <person name="Podio M."/>
            <person name="Orjuela J."/>
            <person name="Siena L.A."/>
            <person name="Pessino S.C."/>
            <person name="Combes M.C."/>
            <person name="Mariac C."/>
            <person name="Albertini E."/>
            <person name="Pupilli F."/>
            <person name="Ortiz J.P.A."/>
            <person name="Leblanc O."/>
        </authorList>
    </citation>
    <scope>NUCLEOTIDE SEQUENCE [LARGE SCALE GENOMIC DNA]</scope>
    <source>
        <strain evidence="8">R1</strain>
        <tissue evidence="8">Leaf</tissue>
    </source>
</reference>
<dbReference type="InterPro" id="IPR012317">
    <property type="entry name" value="Poly(ADP-ribose)pol_cat_dom"/>
</dbReference>
<feature type="region of interest" description="Disordered" evidence="5">
    <location>
        <begin position="684"/>
        <end position="721"/>
    </location>
</feature>
<evidence type="ECO:0000259" key="7">
    <source>
        <dbReference type="PROSITE" id="PS51879"/>
    </source>
</evidence>
<dbReference type="InterPro" id="IPR044964">
    <property type="entry name" value="RCD1/SRO1-5"/>
</dbReference>
<feature type="region of interest" description="Disordered" evidence="5">
    <location>
        <begin position="929"/>
        <end position="952"/>
    </location>
</feature>
<feature type="domain" description="RST" evidence="7">
    <location>
        <begin position="477"/>
        <end position="548"/>
    </location>
</feature>
<gene>
    <name evidence="8" type="ORF">U9M48_015222</name>
</gene>
<dbReference type="SUPFAM" id="SSF56399">
    <property type="entry name" value="ADP-ribosylation"/>
    <property type="match status" value="1"/>
</dbReference>
<dbReference type="PANTHER" id="PTHR32263">
    <property type="entry name" value="INACTIVE POLY [ADP-RIBOSE] POLYMERASE SRO4-RELATED"/>
    <property type="match status" value="1"/>
</dbReference>
<dbReference type="Gene3D" id="3.90.228.10">
    <property type="match status" value="1"/>
</dbReference>
<dbReference type="Pfam" id="PF12174">
    <property type="entry name" value="RST"/>
    <property type="match status" value="1"/>
</dbReference>
<dbReference type="InterPro" id="IPR057823">
    <property type="entry name" value="WWE_RCD1"/>
</dbReference>
<evidence type="ECO:0008006" key="10">
    <source>
        <dbReference type="Google" id="ProtNLM"/>
    </source>
</evidence>
<evidence type="ECO:0000313" key="8">
    <source>
        <dbReference type="EMBL" id="WVZ65939.1"/>
    </source>
</evidence>
<evidence type="ECO:0000256" key="2">
    <source>
        <dbReference type="ARBA" id="ARBA00022473"/>
    </source>
</evidence>
<feature type="compositionally biased region" description="Polar residues" evidence="5">
    <location>
        <begin position="709"/>
        <end position="718"/>
    </location>
</feature>
<comment type="subcellular location">
    <subcellularLocation>
        <location evidence="1">Nucleus</location>
    </subcellularLocation>
</comment>
<dbReference type="PROSITE" id="PS51059">
    <property type="entry name" value="PARP_CATALYTIC"/>
    <property type="match status" value="1"/>
</dbReference>
<feature type="region of interest" description="Disordered" evidence="5">
    <location>
        <begin position="815"/>
        <end position="909"/>
    </location>
</feature>
<accession>A0AAQ3T339</accession>
<dbReference type="Pfam" id="PF00644">
    <property type="entry name" value="PARP"/>
    <property type="match status" value="1"/>
</dbReference>
<keyword evidence="9" id="KW-1185">Reference proteome</keyword>
<dbReference type="Pfam" id="PF23467">
    <property type="entry name" value="WWE_5"/>
    <property type="match status" value="1"/>
</dbReference>
<dbReference type="GO" id="GO:0005634">
    <property type="term" value="C:nucleus"/>
    <property type="evidence" value="ECO:0007669"/>
    <property type="project" value="UniProtKB-SubCell"/>
</dbReference>
<dbReference type="GO" id="GO:0003950">
    <property type="term" value="F:NAD+ poly-ADP-ribosyltransferase activity"/>
    <property type="evidence" value="ECO:0007669"/>
    <property type="project" value="InterPro"/>
</dbReference>
<dbReference type="AlphaFoldDB" id="A0AAQ3T339"/>
<dbReference type="EMBL" id="CP144747">
    <property type="protein sequence ID" value="WVZ65939.1"/>
    <property type="molecule type" value="Genomic_DNA"/>
</dbReference>
<feature type="domain" description="PARP catalytic" evidence="6">
    <location>
        <begin position="189"/>
        <end position="413"/>
    </location>
</feature>
<keyword evidence="2" id="KW-0217">Developmental protein</keyword>
<feature type="compositionally biased region" description="Polar residues" evidence="5">
    <location>
        <begin position="872"/>
        <end position="889"/>
    </location>
</feature>
<sequence>MASPQESSSLCLKRKLVDDCLSKDCKSRRVKSENGPSFDSSAKRCNCCCTRPNLANDCVNFLKSGAPSRVMFFKQGSWHNFPEQIMKSLIEEFRGNKSSVVSVMDDEPILVDFLSMALVNLKTRKQRSVAWFDDTGKRFFPSLFFDEESDEISKGDSGNVDSTAQGIMLDKVANSPPEVVKQVVLESSPPVSQKPSTVDVLRKKITSVERGSEGFLFVQDLFLSGMGPFATPSNILHIHRYSPNDITAQCRFEAFERQMKSTKEARGDANVRYGWLGSRKNDIVRILINGLYTTANPVEKAGLSAGVYLSPENRAFTSVGLCDVDEKGVQYMLLCRVILGNMEVVEPGSQESFPSSEMYDSGVDDCSNPKCYVMWPSHLNTHIRLEYLVSFKLVPKVRSYLLDLKGLWFHPSPKEVGVDISILQPVRKPVLLLTFSSSPIIPVLCILQRRMILALVYILFYSSNQSICMQVTCKTGEGPTSPWISFRLLFSVIQDSISSVAMELLVHHYEELKESTITREEMVKKMIIVVGEKILLEALKKLHYCPSLWYKSNDPVMAAPEQLSLDEAGEDCSLTLSVSHGDSHAPNAVAEHATVLSTKECNALATDMSPKCNDCLALSGVPDTSSAAIAICGNSTSMEPKCRDSPIQIMSPGNSATPCAKNQDSVVGRVAPIVCDGLLRTISGSSSSPSQEVRKSATPTTGEPGYASLAQTNASKTHGVSAPGLTSKVYESAVPNLALGNSKSTGAKQPSSAPRMTPEGQKFLSLGITSRSPVAHLVKGQSSLTSVSIPQVHAPGHQKTSSMSIESRDSLALSITPKINGGPESNKTPKHHDSPIPNMSTKGCDSLALSITPKGIGAPASSKAPKCHESPTADTSTKGCDSLALSITPNGHDDPASSKTPRHCESPLADTLPERGCSKGHCVATKVYNAPKPINGEPKKEQAAASDKNESSMLGLDASSHVTGAANALVALSTMREKGGH</sequence>
<feature type="compositionally biased region" description="Basic and acidic residues" evidence="5">
    <location>
        <begin position="937"/>
        <end position="950"/>
    </location>
</feature>
<keyword evidence="3" id="KW-0346">Stress response</keyword>
<feature type="compositionally biased region" description="Polar residues" evidence="5">
    <location>
        <begin position="739"/>
        <end position="754"/>
    </location>
</feature>
<evidence type="ECO:0000256" key="5">
    <source>
        <dbReference type="SAM" id="MobiDB-lite"/>
    </source>
</evidence>
<dbReference type="PROSITE" id="PS51879">
    <property type="entry name" value="RST"/>
    <property type="match status" value="1"/>
</dbReference>
<proteinExistence type="predicted"/>
<dbReference type="InterPro" id="IPR022003">
    <property type="entry name" value="RST"/>
</dbReference>